<protein>
    <recommendedName>
        <fullName evidence="3">YqaJ viral recombinase domain-containing protein</fullName>
    </recommendedName>
</protein>
<keyword evidence="2" id="KW-1185">Reference proteome</keyword>
<dbReference type="GO" id="GO:0006281">
    <property type="term" value="P:DNA repair"/>
    <property type="evidence" value="ECO:0007669"/>
    <property type="project" value="UniProtKB-ARBA"/>
</dbReference>
<evidence type="ECO:0000313" key="2">
    <source>
        <dbReference type="Proteomes" id="UP000821853"/>
    </source>
</evidence>
<proteinExistence type="predicted"/>
<dbReference type="EMBL" id="JABSTR010000001">
    <property type="protein sequence ID" value="KAH9359993.1"/>
    <property type="molecule type" value="Genomic_DNA"/>
</dbReference>
<dbReference type="Proteomes" id="UP000821853">
    <property type="component" value="Chromosome 1"/>
</dbReference>
<reference evidence="1 2" key="1">
    <citation type="journal article" date="2020" name="Cell">
        <title>Large-Scale Comparative Analyses of Tick Genomes Elucidate Their Genetic Diversity and Vector Capacities.</title>
        <authorList>
            <consortium name="Tick Genome and Microbiome Consortium (TIGMIC)"/>
            <person name="Jia N."/>
            <person name="Wang J."/>
            <person name="Shi W."/>
            <person name="Du L."/>
            <person name="Sun Y."/>
            <person name="Zhan W."/>
            <person name="Jiang J.F."/>
            <person name="Wang Q."/>
            <person name="Zhang B."/>
            <person name="Ji P."/>
            <person name="Bell-Sakyi L."/>
            <person name="Cui X.M."/>
            <person name="Yuan T.T."/>
            <person name="Jiang B.G."/>
            <person name="Yang W.F."/>
            <person name="Lam T.T."/>
            <person name="Chang Q.C."/>
            <person name="Ding S.J."/>
            <person name="Wang X.J."/>
            <person name="Zhu J.G."/>
            <person name="Ruan X.D."/>
            <person name="Zhao L."/>
            <person name="Wei J.T."/>
            <person name="Ye R.Z."/>
            <person name="Que T.C."/>
            <person name="Du C.H."/>
            <person name="Zhou Y.H."/>
            <person name="Cheng J.X."/>
            <person name="Dai P.F."/>
            <person name="Guo W.B."/>
            <person name="Han X.H."/>
            <person name="Huang E.J."/>
            <person name="Li L.F."/>
            <person name="Wei W."/>
            <person name="Gao Y.C."/>
            <person name="Liu J.Z."/>
            <person name="Shao H.Z."/>
            <person name="Wang X."/>
            <person name="Wang C.C."/>
            <person name="Yang T.C."/>
            <person name="Huo Q.B."/>
            <person name="Li W."/>
            <person name="Chen H.Y."/>
            <person name="Chen S.E."/>
            <person name="Zhou L.G."/>
            <person name="Ni X.B."/>
            <person name="Tian J.H."/>
            <person name="Sheng Y."/>
            <person name="Liu T."/>
            <person name="Pan Y.S."/>
            <person name="Xia L.Y."/>
            <person name="Li J."/>
            <person name="Zhao F."/>
            <person name="Cao W.C."/>
        </authorList>
    </citation>
    <scope>NUCLEOTIDE SEQUENCE [LARGE SCALE GENOMIC DNA]</scope>
    <source>
        <strain evidence="1">HaeL-2018</strain>
    </source>
</reference>
<sequence>MHGLLEVKCPYSQKGESVSEIEPLYMVKDHQGAFRLDRSHDYYFQVLGQMALAGLSWTDLAVFSDQFMIVERIRLCEHDWTARPKLDNFFFLFCCLIKPSKCDKRGNAEIASQEKHTLCCKFTLQAPRCQIST</sequence>
<name>A0A9J6FCJ2_HAELO</name>
<dbReference type="Gene3D" id="3.90.320.10">
    <property type="match status" value="1"/>
</dbReference>
<dbReference type="InterPro" id="IPR011604">
    <property type="entry name" value="PDDEXK-like_dom_sf"/>
</dbReference>
<evidence type="ECO:0008006" key="3">
    <source>
        <dbReference type="Google" id="ProtNLM"/>
    </source>
</evidence>
<dbReference type="PANTHER" id="PTHR46609:SF7">
    <property type="match status" value="1"/>
</dbReference>
<dbReference type="VEuPathDB" id="VectorBase:HLOH_041466"/>
<dbReference type="AlphaFoldDB" id="A0A9J6FCJ2"/>
<dbReference type="InterPro" id="IPR011335">
    <property type="entry name" value="Restrct_endonuc-II-like"/>
</dbReference>
<gene>
    <name evidence="1" type="ORF">HPB48_020775</name>
</gene>
<dbReference type="PANTHER" id="PTHR46609">
    <property type="entry name" value="EXONUCLEASE, PHAGE-TYPE/RECB, C-TERMINAL DOMAIN-CONTAINING PROTEIN"/>
    <property type="match status" value="1"/>
</dbReference>
<comment type="caution">
    <text evidence="1">The sequence shown here is derived from an EMBL/GenBank/DDBJ whole genome shotgun (WGS) entry which is preliminary data.</text>
</comment>
<evidence type="ECO:0000313" key="1">
    <source>
        <dbReference type="EMBL" id="KAH9359993.1"/>
    </source>
</evidence>
<dbReference type="InterPro" id="IPR051703">
    <property type="entry name" value="NF-kappa-B_Signaling_Reg"/>
</dbReference>
<dbReference type="OrthoDB" id="261614at2759"/>
<accession>A0A9J6FCJ2</accession>
<dbReference type="SUPFAM" id="SSF52980">
    <property type="entry name" value="Restriction endonuclease-like"/>
    <property type="match status" value="1"/>
</dbReference>
<organism evidence="1 2">
    <name type="scientific">Haemaphysalis longicornis</name>
    <name type="common">Bush tick</name>
    <dbReference type="NCBI Taxonomy" id="44386"/>
    <lineage>
        <taxon>Eukaryota</taxon>
        <taxon>Metazoa</taxon>
        <taxon>Ecdysozoa</taxon>
        <taxon>Arthropoda</taxon>
        <taxon>Chelicerata</taxon>
        <taxon>Arachnida</taxon>
        <taxon>Acari</taxon>
        <taxon>Parasitiformes</taxon>
        <taxon>Ixodida</taxon>
        <taxon>Ixodoidea</taxon>
        <taxon>Ixodidae</taxon>
        <taxon>Haemaphysalinae</taxon>
        <taxon>Haemaphysalis</taxon>
    </lineage>
</organism>